<dbReference type="EMBL" id="AUZM01000087">
    <property type="protein sequence ID" value="ERT04620.1"/>
    <property type="molecule type" value="Genomic_DNA"/>
</dbReference>
<comment type="caution">
    <text evidence="1">The sequence shown here is derived from an EMBL/GenBank/DDBJ whole genome shotgun (WGS) entry which is preliminary data.</text>
</comment>
<proteinExistence type="predicted"/>
<accession>U7QC68</accession>
<name>U7QC68_9CYAN</name>
<evidence type="ECO:0000313" key="1">
    <source>
        <dbReference type="EMBL" id="ERT04620.1"/>
    </source>
</evidence>
<reference evidence="1 2" key="1">
    <citation type="journal article" date="2013" name="Front. Microbiol.">
        <title>Comparative genomic analyses of the cyanobacterium, Lyngbya aestuarii BL J, a powerful hydrogen producer.</title>
        <authorList>
            <person name="Kothari A."/>
            <person name="Vaughn M."/>
            <person name="Garcia-Pichel F."/>
        </authorList>
    </citation>
    <scope>NUCLEOTIDE SEQUENCE [LARGE SCALE GENOMIC DNA]</scope>
    <source>
        <strain evidence="1 2">BL J</strain>
    </source>
</reference>
<dbReference type="AlphaFoldDB" id="U7QC68"/>
<organism evidence="1 2">
    <name type="scientific">Lyngbya aestuarii BL J</name>
    <dbReference type="NCBI Taxonomy" id="1348334"/>
    <lineage>
        <taxon>Bacteria</taxon>
        <taxon>Bacillati</taxon>
        <taxon>Cyanobacteriota</taxon>
        <taxon>Cyanophyceae</taxon>
        <taxon>Oscillatoriophycideae</taxon>
        <taxon>Oscillatoriales</taxon>
        <taxon>Microcoleaceae</taxon>
        <taxon>Lyngbya</taxon>
    </lineage>
</organism>
<evidence type="ECO:0000313" key="2">
    <source>
        <dbReference type="Proteomes" id="UP000017127"/>
    </source>
</evidence>
<protein>
    <submittedName>
        <fullName evidence="1">Uncharacterized protein</fullName>
    </submittedName>
</protein>
<gene>
    <name evidence="1" type="ORF">M595_5420</name>
</gene>
<keyword evidence="2" id="KW-1185">Reference proteome</keyword>
<dbReference type="Proteomes" id="UP000017127">
    <property type="component" value="Unassembled WGS sequence"/>
</dbReference>
<sequence>MESWKLYIQDRQFSRENPQQFCGTFEILVVLNFQGLCVNLRSDQMSLSNNAFMSVVERVINS</sequence>